<dbReference type="OrthoDB" id="5826706at2"/>
<sequence length="227" mass="25402">MSNNKKAVLMLSAVLFYIFWEFIGQHIFHYYYALHKRDQFLEKYPTVATIGNSGGVDNNDFYGVDAYVKDTRGGGANLGYGAVNGYPGKSASIGIGIPKHINAEWGLLNKREEGQVGRVGFEAYYRINADIDSELAKKKIETLQHYYKNFGDSLAAMQVTVDKENIYVFFTLNCFSKVKDCTPNDNADPNGYVVKSPNNLTDVVVLFEGEGEVSKTPFKGTSFDRKH</sequence>
<keyword evidence="1" id="KW-0472">Membrane</keyword>
<feature type="transmembrane region" description="Helical" evidence="1">
    <location>
        <begin position="7"/>
        <end position="32"/>
    </location>
</feature>
<reference evidence="2 3" key="1">
    <citation type="submission" date="2019-07" db="EMBL/GenBank/DDBJ databases">
        <title>The draft genome sequence of Vibrio algivorus M1486.</title>
        <authorList>
            <person name="Meng X."/>
        </authorList>
    </citation>
    <scope>NUCLEOTIDE SEQUENCE [LARGE SCALE GENOMIC DNA]</scope>
    <source>
        <strain evidence="2 3">M1486</strain>
    </source>
</reference>
<evidence type="ECO:0000313" key="2">
    <source>
        <dbReference type="EMBL" id="TVO35901.1"/>
    </source>
</evidence>
<keyword evidence="1" id="KW-1133">Transmembrane helix</keyword>
<dbReference type="Proteomes" id="UP000319828">
    <property type="component" value="Unassembled WGS sequence"/>
</dbReference>
<gene>
    <name evidence="2" type="ORF">FOF44_10945</name>
</gene>
<dbReference type="RefSeq" id="WP_144388388.1">
    <property type="nucleotide sequence ID" value="NZ_CANNCB010000029.1"/>
</dbReference>
<proteinExistence type="predicted"/>
<dbReference type="EMBL" id="VMKJ01000021">
    <property type="protein sequence ID" value="TVO35901.1"/>
    <property type="molecule type" value="Genomic_DNA"/>
</dbReference>
<comment type="caution">
    <text evidence="2">The sequence shown here is derived from an EMBL/GenBank/DDBJ whole genome shotgun (WGS) entry which is preliminary data.</text>
</comment>
<evidence type="ECO:0000256" key="1">
    <source>
        <dbReference type="SAM" id="Phobius"/>
    </source>
</evidence>
<name>A0A557P5E8_9VIBR</name>
<organism evidence="2 3">
    <name type="scientific">Vibrio algivorus</name>
    <dbReference type="NCBI Taxonomy" id="1667024"/>
    <lineage>
        <taxon>Bacteria</taxon>
        <taxon>Pseudomonadati</taxon>
        <taxon>Pseudomonadota</taxon>
        <taxon>Gammaproteobacteria</taxon>
        <taxon>Vibrionales</taxon>
        <taxon>Vibrionaceae</taxon>
        <taxon>Vibrio</taxon>
    </lineage>
</organism>
<evidence type="ECO:0000313" key="3">
    <source>
        <dbReference type="Proteomes" id="UP000319828"/>
    </source>
</evidence>
<dbReference type="AlphaFoldDB" id="A0A557P5E8"/>
<keyword evidence="1" id="KW-0812">Transmembrane</keyword>
<protein>
    <submittedName>
        <fullName evidence="2">Uncharacterized protein</fullName>
    </submittedName>
</protein>
<accession>A0A557P5E8</accession>